<feature type="transmembrane region" description="Helical" evidence="1">
    <location>
        <begin position="54"/>
        <end position="74"/>
    </location>
</feature>
<feature type="transmembrane region" description="Helical" evidence="1">
    <location>
        <begin position="180"/>
        <end position="201"/>
    </location>
</feature>
<reference evidence="3" key="1">
    <citation type="journal article" date="2019" name="Int. J. Syst. Evol. Microbiol.">
        <title>The Global Catalogue of Microorganisms (GCM) 10K type strain sequencing project: providing services to taxonomists for standard genome sequencing and annotation.</title>
        <authorList>
            <consortium name="The Broad Institute Genomics Platform"/>
            <consortium name="The Broad Institute Genome Sequencing Center for Infectious Disease"/>
            <person name="Wu L."/>
            <person name="Ma J."/>
        </authorList>
    </citation>
    <scope>NUCLEOTIDE SEQUENCE [LARGE SCALE GENOMIC DNA]</scope>
    <source>
        <strain evidence="3">CCUG 63682</strain>
    </source>
</reference>
<feature type="transmembrane region" description="Helical" evidence="1">
    <location>
        <begin position="154"/>
        <end position="173"/>
    </location>
</feature>
<sequence length="246" mass="28010">MKTKSILVASLIILSLVFIGLQILKQEVYASGTRTLILLLLTALCCFEGKVKKGYFFLFLVTFSLAELLNFVAWFVTPEFRASLDYFYFIGNGLYILSYVFLIIEVIKNLNIRDVIAKFPVHIIILVVLDIFCVTIVTDTTKGTLSISEYSLEFVYNTVIMSLLTIAVINYIYKDDKKAMNLLVGSIFIVFSEIIQLAYFYVIDFNVLNVLCSLLLVLAFLFLYLHARLPDIDQEALLEDPEPIEA</sequence>
<keyword evidence="3" id="KW-1185">Reference proteome</keyword>
<protein>
    <recommendedName>
        <fullName evidence="4">YhhN-like protein</fullName>
    </recommendedName>
</protein>
<evidence type="ECO:0000313" key="2">
    <source>
        <dbReference type="EMBL" id="MFC4722137.1"/>
    </source>
</evidence>
<evidence type="ECO:0008006" key="4">
    <source>
        <dbReference type="Google" id="ProtNLM"/>
    </source>
</evidence>
<feature type="transmembrane region" description="Helical" evidence="1">
    <location>
        <begin position="86"/>
        <end position="107"/>
    </location>
</feature>
<organism evidence="2 3">
    <name type="scientific">Geojedonia litorea</name>
    <dbReference type="NCBI Taxonomy" id="1268269"/>
    <lineage>
        <taxon>Bacteria</taxon>
        <taxon>Pseudomonadati</taxon>
        <taxon>Bacteroidota</taxon>
        <taxon>Flavobacteriia</taxon>
        <taxon>Flavobacteriales</taxon>
        <taxon>Flavobacteriaceae</taxon>
        <taxon>Geojedonia</taxon>
    </lineage>
</organism>
<keyword evidence="1" id="KW-0812">Transmembrane</keyword>
<name>A0ABV9N1F8_9FLAO</name>
<keyword evidence="1" id="KW-0472">Membrane</keyword>
<evidence type="ECO:0000313" key="3">
    <source>
        <dbReference type="Proteomes" id="UP001595953"/>
    </source>
</evidence>
<feature type="transmembrane region" description="Helical" evidence="1">
    <location>
        <begin position="207"/>
        <end position="225"/>
    </location>
</feature>
<accession>A0ABV9N1F8</accession>
<proteinExistence type="predicted"/>
<evidence type="ECO:0000256" key="1">
    <source>
        <dbReference type="SAM" id="Phobius"/>
    </source>
</evidence>
<comment type="caution">
    <text evidence="2">The sequence shown here is derived from an EMBL/GenBank/DDBJ whole genome shotgun (WGS) entry which is preliminary data.</text>
</comment>
<feature type="transmembrane region" description="Helical" evidence="1">
    <location>
        <begin position="30"/>
        <end position="47"/>
    </location>
</feature>
<dbReference type="Proteomes" id="UP001595953">
    <property type="component" value="Unassembled WGS sequence"/>
</dbReference>
<feature type="transmembrane region" description="Helical" evidence="1">
    <location>
        <begin position="119"/>
        <end position="138"/>
    </location>
</feature>
<gene>
    <name evidence="2" type="ORF">ACFO5O_07380</name>
</gene>
<keyword evidence="1" id="KW-1133">Transmembrane helix</keyword>
<dbReference type="RefSeq" id="WP_387962404.1">
    <property type="nucleotide sequence ID" value="NZ_JBHSGP010000012.1"/>
</dbReference>
<dbReference type="EMBL" id="JBHSGP010000012">
    <property type="protein sequence ID" value="MFC4722137.1"/>
    <property type="molecule type" value="Genomic_DNA"/>
</dbReference>
<feature type="transmembrane region" description="Helical" evidence="1">
    <location>
        <begin position="7"/>
        <end position="24"/>
    </location>
</feature>